<evidence type="ECO:0000313" key="2">
    <source>
        <dbReference type="Proteomes" id="UP000235023"/>
    </source>
</evidence>
<protein>
    <submittedName>
        <fullName evidence="1">Uncharacterized protein</fullName>
    </submittedName>
</protein>
<dbReference type="Proteomes" id="UP000235023">
    <property type="component" value="Unassembled WGS sequence"/>
</dbReference>
<keyword evidence="2" id="KW-1185">Reference proteome</keyword>
<evidence type="ECO:0000313" key="1">
    <source>
        <dbReference type="EMBL" id="PLN74963.1"/>
    </source>
</evidence>
<dbReference type="AlphaFoldDB" id="A0A2J5HDQ7"/>
<name>A0A2J5HDQ7_9EURO</name>
<reference evidence="2" key="1">
    <citation type="submission" date="2017-12" db="EMBL/GenBank/DDBJ databases">
        <authorList>
            <consortium name="DOE Joint Genome Institute"/>
            <person name="Mondo S.J."/>
            <person name="Kjaerbolling I."/>
            <person name="Vesth T.C."/>
            <person name="Frisvad J.C."/>
            <person name="Nybo J.L."/>
            <person name="Theobald S."/>
            <person name="Kuo A."/>
            <person name="Bowyer P."/>
            <person name="Matsuda Y."/>
            <person name="Lyhne E.K."/>
            <person name="Kogle M.E."/>
            <person name="Clum A."/>
            <person name="Lipzen A."/>
            <person name="Salamov A."/>
            <person name="Ngan C.Y."/>
            <person name="Daum C."/>
            <person name="Chiniquy J."/>
            <person name="Barry K."/>
            <person name="LaButti K."/>
            <person name="Haridas S."/>
            <person name="Simmons B.A."/>
            <person name="Magnuson J.K."/>
            <person name="Mortensen U.H."/>
            <person name="Larsen T.O."/>
            <person name="Grigoriev I.V."/>
            <person name="Baker S.E."/>
            <person name="Andersen M.R."/>
            <person name="Nordberg H.P."/>
            <person name="Cantor M.N."/>
            <person name="Hua S.X."/>
        </authorList>
    </citation>
    <scope>NUCLEOTIDE SEQUENCE [LARGE SCALE GENOMIC DNA]</scope>
    <source>
        <strain evidence="2">IBT 19404</strain>
    </source>
</reference>
<gene>
    <name evidence="1" type="ORF">BDW42DRAFT_47287</name>
</gene>
<accession>A0A2J5HDQ7</accession>
<dbReference type="EMBL" id="KZ559671">
    <property type="protein sequence ID" value="PLN74963.1"/>
    <property type="molecule type" value="Genomic_DNA"/>
</dbReference>
<sequence>MSCQQSFVSDFSPFLDTSLLQGLLSLDTAGSTSNQSILLRQRLIFVELVPRTSKSVRLRWSISIARNDSGGDRTSHGRLTTICLEYSILSESLASISEKDPEFPRLRFINSRSAEIYSVDISHRSSQMRDPKEDAWTTDLQTVCSIPPNPWFSARRSAWASLDW</sequence>
<proteinExistence type="predicted"/>
<organism evidence="1 2">
    <name type="scientific">Aspergillus taichungensis</name>
    <dbReference type="NCBI Taxonomy" id="482145"/>
    <lineage>
        <taxon>Eukaryota</taxon>
        <taxon>Fungi</taxon>
        <taxon>Dikarya</taxon>
        <taxon>Ascomycota</taxon>
        <taxon>Pezizomycotina</taxon>
        <taxon>Eurotiomycetes</taxon>
        <taxon>Eurotiomycetidae</taxon>
        <taxon>Eurotiales</taxon>
        <taxon>Aspergillaceae</taxon>
        <taxon>Aspergillus</taxon>
        <taxon>Aspergillus subgen. Circumdati</taxon>
    </lineage>
</organism>